<proteinExistence type="predicted"/>
<comment type="caution">
    <text evidence="1">The sequence shown here is derived from an EMBL/GenBank/DDBJ whole genome shotgun (WGS) entry which is preliminary data.</text>
</comment>
<protein>
    <submittedName>
        <fullName evidence="1">Uncharacterized protein</fullName>
    </submittedName>
</protein>
<evidence type="ECO:0000313" key="2">
    <source>
        <dbReference type="Proteomes" id="UP001207468"/>
    </source>
</evidence>
<keyword evidence="2" id="KW-1185">Reference proteome</keyword>
<accession>A0ACC0TX72</accession>
<dbReference type="Proteomes" id="UP001207468">
    <property type="component" value="Unassembled WGS sequence"/>
</dbReference>
<dbReference type="EMBL" id="JAGFNK010000422">
    <property type="protein sequence ID" value="KAI9450590.1"/>
    <property type="molecule type" value="Genomic_DNA"/>
</dbReference>
<name>A0ACC0TX72_9AGAM</name>
<evidence type="ECO:0000313" key="1">
    <source>
        <dbReference type="EMBL" id="KAI9450590.1"/>
    </source>
</evidence>
<gene>
    <name evidence="1" type="ORF">F5148DRAFT_585705</name>
</gene>
<reference evidence="1" key="1">
    <citation type="submission" date="2021-03" db="EMBL/GenBank/DDBJ databases">
        <title>Evolutionary priming and transition to the ectomycorrhizal habit in an iconic lineage of mushroom-forming fungi: is preadaptation a requirement?</title>
        <authorList>
            <consortium name="DOE Joint Genome Institute"/>
            <person name="Looney B.P."/>
            <person name="Miyauchi S."/>
            <person name="Morin E."/>
            <person name="Drula E."/>
            <person name="Courty P.E."/>
            <person name="Chicoki N."/>
            <person name="Fauchery L."/>
            <person name="Kohler A."/>
            <person name="Kuo A."/>
            <person name="LaButti K."/>
            <person name="Pangilinan J."/>
            <person name="Lipzen A."/>
            <person name="Riley R."/>
            <person name="Andreopoulos W."/>
            <person name="He G."/>
            <person name="Johnson J."/>
            <person name="Barry K.W."/>
            <person name="Grigoriev I.V."/>
            <person name="Nagy L."/>
            <person name="Hibbett D."/>
            <person name="Henrissat B."/>
            <person name="Matheny P.B."/>
            <person name="Labbe J."/>
            <person name="Martin A.F."/>
        </authorList>
    </citation>
    <scope>NUCLEOTIDE SEQUENCE</scope>
    <source>
        <strain evidence="1">BPL698</strain>
    </source>
</reference>
<organism evidence="1 2">
    <name type="scientific">Russula earlei</name>
    <dbReference type="NCBI Taxonomy" id="71964"/>
    <lineage>
        <taxon>Eukaryota</taxon>
        <taxon>Fungi</taxon>
        <taxon>Dikarya</taxon>
        <taxon>Basidiomycota</taxon>
        <taxon>Agaricomycotina</taxon>
        <taxon>Agaricomycetes</taxon>
        <taxon>Russulales</taxon>
        <taxon>Russulaceae</taxon>
        <taxon>Russula</taxon>
    </lineage>
</organism>
<sequence length="308" mass="34273">MSHLPYDTFRETLAIRYPNCGHALWEPSSGGLYDSVEVGDVGFIREGCFHRLFNVFLPKEHPSHSNFGVPEDHQQLPLNVPNHIHKVRDGTDDFCSRHVSLVSNERNVHAWGPDDDPQVTVTCPGRRGAMLSLPSRAQREDTIARGAFGKWMVKHIDLWVAFAETLGLGVNRMQDIILVTGRHCAKSWINVAFSDSHRDAEVSFGVRLSGSSGVTVERRAVRGDATLKLGPSGEDLPENQCIFVRGFRVVRMWNIWPRLRGGAGPPSDTGGNDPEFGNDKFLEPLGSPFDTSFPDPLHVLLQYIAELV</sequence>